<comment type="subcellular location">
    <subcellularLocation>
        <location evidence="1">Cell membrane</location>
    </subcellularLocation>
</comment>
<dbReference type="InterPro" id="IPR017896">
    <property type="entry name" value="4Fe4S_Fe-S-bd"/>
</dbReference>
<name>A0A162L2Q3_9PROT</name>
<dbReference type="OrthoDB" id="9806398at2"/>
<feature type="transmembrane region" description="Helical" evidence="4">
    <location>
        <begin position="442"/>
        <end position="465"/>
    </location>
</feature>
<keyword evidence="3 4" id="KW-0472">Membrane</keyword>
<evidence type="ECO:0000256" key="4">
    <source>
        <dbReference type="SAM" id="Phobius"/>
    </source>
</evidence>
<keyword evidence="4" id="KW-1133">Transmembrane helix</keyword>
<evidence type="ECO:0000313" key="7">
    <source>
        <dbReference type="Proteomes" id="UP000075787"/>
    </source>
</evidence>
<comment type="caution">
    <text evidence="6">The sequence shown here is derived from an EMBL/GenBank/DDBJ whole genome shotgun (WGS) entry which is preliminary data.</text>
</comment>
<dbReference type="Proteomes" id="UP000075787">
    <property type="component" value="Unassembled WGS sequence"/>
</dbReference>
<dbReference type="GeneID" id="97241485"/>
<dbReference type="PANTHER" id="PTHR30224:SF4">
    <property type="entry name" value="ELECTRON TRANSPORT PROTEIN YCCM-RELATED"/>
    <property type="match status" value="1"/>
</dbReference>
<keyword evidence="4" id="KW-0812">Transmembrane</keyword>
<dbReference type="Pfam" id="PF12801">
    <property type="entry name" value="Fer4_5"/>
    <property type="match status" value="2"/>
</dbReference>
<dbReference type="InterPro" id="IPR052378">
    <property type="entry name" value="NosR_regulator"/>
</dbReference>
<accession>A0A162L2Q3</accession>
<dbReference type="PANTHER" id="PTHR30224">
    <property type="entry name" value="ELECTRON TRANSPORT PROTEIN"/>
    <property type="match status" value="1"/>
</dbReference>
<organism evidence="6 7">
    <name type="scientific">Tistrella mobilis</name>
    <dbReference type="NCBI Taxonomy" id="171437"/>
    <lineage>
        <taxon>Bacteria</taxon>
        <taxon>Pseudomonadati</taxon>
        <taxon>Pseudomonadota</taxon>
        <taxon>Alphaproteobacteria</taxon>
        <taxon>Geminicoccales</taxon>
        <taxon>Geminicoccaceae</taxon>
        <taxon>Tistrella</taxon>
    </lineage>
</organism>
<evidence type="ECO:0000313" key="6">
    <source>
        <dbReference type="EMBL" id="KYO52930.1"/>
    </source>
</evidence>
<feature type="transmembrane region" description="Helical" evidence="4">
    <location>
        <begin position="310"/>
        <end position="330"/>
    </location>
</feature>
<proteinExistence type="predicted"/>
<gene>
    <name evidence="6" type="ORF">AUP44_04355</name>
</gene>
<dbReference type="GO" id="GO:0005886">
    <property type="term" value="C:plasma membrane"/>
    <property type="evidence" value="ECO:0007669"/>
    <property type="project" value="UniProtKB-SubCell"/>
</dbReference>
<evidence type="ECO:0000256" key="3">
    <source>
        <dbReference type="ARBA" id="ARBA00023136"/>
    </source>
</evidence>
<dbReference type="SUPFAM" id="SSF54862">
    <property type="entry name" value="4Fe-4S ferredoxins"/>
    <property type="match status" value="1"/>
</dbReference>
<feature type="transmembrane region" description="Helical" evidence="4">
    <location>
        <begin position="36"/>
        <end position="53"/>
    </location>
</feature>
<feature type="transmembrane region" description="Helical" evidence="4">
    <location>
        <begin position="398"/>
        <end position="421"/>
    </location>
</feature>
<dbReference type="RefSeq" id="WP_062763832.1">
    <property type="nucleotide sequence ID" value="NZ_CP121045.1"/>
</dbReference>
<dbReference type="EMBL" id="LPZR01000135">
    <property type="protein sequence ID" value="KYO52930.1"/>
    <property type="molecule type" value="Genomic_DNA"/>
</dbReference>
<evidence type="ECO:0000259" key="5">
    <source>
        <dbReference type="Pfam" id="PF12801"/>
    </source>
</evidence>
<feature type="domain" description="4Fe-4S ferredoxin-type" evidence="5">
    <location>
        <begin position="149"/>
        <end position="184"/>
    </location>
</feature>
<evidence type="ECO:0000256" key="1">
    <source>
        <dbReference type="ARBA" id="ARBA00004236"/>
    </source>
</evidence>
<protein>
    <recommendedName>
        <fullName evidence="5">4Fe-4S ferredoxin-type domain-containing protein</fullName>
    </recommendedName>
</protein>
<sequence>MAVVIRPRPPAPARAIELTALPGIAGVLRRPHVLNALRVLTLFLLVSAIWFGLTDPAGSGAFTLALMWGIFWPFFTSLVTPTVGNAFCSVCPHGFMGKYLSRIGLKRHAPRWLIRANIGLVLVMVTYWAVSFAAPTAFARSADITAGFFLAYTLLAAASFLVWRDMAYCRHICPLGGVLTAYARAGSTWITTDAASCTTCRSFDCARACPHHLSPFRFEERNDMADCTLCMDCATACRAVKVELRRPGHQLARPVARDDGRTARILLWLTAVAAVGVQFQHGLNHTPLADMMPWNLAGGLLAERIAMPAWFQWSGLVALLLAIALTLGAARAGWGLVARLAGRDRAEVAAVLGHGLAPLACIAMLAHGIVFFLAVYAPRLWNSAVAAYGLPAAEIGPLVARGTPWLGIFDLLPWVAILWSLRVMHRRTGLVLPAGTAGGRRLVATAAAAAPVLLYALVLVVKLWAAAQGAPAVHIH</sequence>
<feature type="transmembrane region" description="Helical" evidence="4">
    <location>
        <begin position="351"/>
        <end position="378"/>
    </location>
</feature>
<feature type="transmembrane region" description="Helical" evidence="4">
    <location>
        <begin position="65"/>
        <end position="91"/>
    </location>
</feature>
<dbReference type="AlphaFoldDB" id="A0A162L2Q3"/>
<feature type="transmembrane region" description="Helical" evidence="4">
    <location>
        <begin position="144"/>
        <end position="163"/>
    </location>
</feature>
<feature type="transmembrane region" description="Helical" evidence="4">
    <location>
        <begin position="112"/>
        <end position="138"/>
    </location>
</feature>
<feature type="transmembrane region" description="Helical" evidence="4">
    <location>
        <begin position="265"/>
        <end position="283"/>
    </location>
</feature>
<keyword evidence="2" id="KW-1003">Cell membrane</keyword>
<evidence type="ECO:0000256" key="2">
    <source>
        <dbReference type="ARBA" id="ARBA00022475"/>
    </source>
</evidence>
<feature type="domain" description="4Fe-4S ferredoxin-type" evidence="5">
    <location>
        <begin position="65"/>
        <end position="107"/>
    </location>
</feature>
<reference evidence="6 7" key="1">
    <citation type="submission" date="2015-12" db="EMBL/GenBank/DDBJ databases">
        <title>Genome sequence of Tistrella mobilis MCCC 1A02139.</title>
        <authorList>
            <person name="Lu L."/>
            <person name="Lai Q."/>
            <person name="Shao Z."/>
            <person name="Qian P."/>
        </authorList>
    </citation>
    <scope>NUCLEOTIDE SEQUENCE [LARGE SCALE GENOMIC DNA]</scope>
    <source>
        <strain evidence="6 7">MCCC 1A02139</strain>
    </source>
</reference>